<evidence type="ECO:0000256" key="8">
    <source>
        <dbReference type="PROSITE-ProRule" id="PRU01360"/>
    </source>
</evidence>
<gene>
    <name evidence="12" type="ORF">GGR15_001400</name>
</gene>
<dbReference type="InterPro" id="IPR000531">
    <property type="entry name" value="Beta-barrel_TonB"/>
</dbReference>
<feature type="domain" description="TonB-dependent receptor-like beta-barrel" evidence="10">
    <location>
        <begin position="592"/>
        <end position="961"/>
    </location>
</feature>
<dbReference type="Gene3D" id="2.40.170.20">
    <property type="entry name" value="TonB-dependent receptor, beta-barrel domain"/>
    <property type="match status" value="1"/>
</dbReference>
<dbReference type="PROSITE" id="PS52016">
    <property type="entry name" value="TONB_DEPENDENT_REC_3"/>
    <property type="match status" value="1"/>
</dbReference>
<feature type="domain" description="TonB-dependent receptor plug" evidence="11">
    <location>
        <begin position="225"/>
        <end position="356"/>
    </location>
</feature>
<dbReference type="Pfam" id="PF07715">
    <property type="entry name" value="Plug"/>
    <property type="match status" value="1"/>
</dbReference>
<evidence type="ECO:0000256" key="7">
    <source>
        <dbReference type="ARBA" id="ARBA00023237"/>
    </source>
</evidence>
<name>A0A7X5YAZ4_9BACT</name>
<dbReference type="InterPro" id="IPR036942">
    <property type="entry name" value="Beta-barrel_TonB_sf"/>
</dbReference>
<dbReference type="Pfam" id="PF00593">
    <property type="entry name" value="TonB_dep_Rec_b-barrel"/>
    <property type="match status" value="1"/>
</dbReference>
<comment type="caution">
    <text evidence="12">The sequence shown here is derived from an EMBL/GenBank/DDBJ whole genome shotgun (WGS) entry which is preliminary data.</text>
</comment>
<evidence type="ECO:0000256" key="1">
    <source>
        <dbReference type="ARBA" id="ARBA00004571"/>
    </source>
</evidence>
<dbReference type="AlphaFoldDB" id="A0A7X5YAZ4"/>
<protein>
    <submittedName>
        <fullName evidence="12">TonB-linked SusC/RagA family outer membrane protein</fullName>
    </submittedName>
</protein>
<keyword evidence="3 8" id="KW-1134">Transmembrane beta strand</keyword>
<evidence type="ECO:0000259" key="10">
    <source>
        <dbReference type="Pfam" id="PF00593"/>
    </source>
</evidence>
<accession>A0A7X5YAZ4</accession>
<dbReference type="GO" id="GO:0009279">
    <property type="term" value="C:cell outer membrane"/>
    <property type="evidence" value="ECO:0007669"/>
    <property type="project" value="UniProtKB-SubCell"/>
</dbReference>
<keyword evidence="2 8" id="KW-0813">Transport</keyword>
<dbReference type="SUPFAM" id="SSF56935">
    <property type="entry name" value="Porins"/>
    <property type="match status" value="1"/>
</dbReference>
<evidence type="ECO:0000256" key="2">
    <source>
        <dbReference type="ARBA" id="ARBA00022448"/>
    </source>
</evidence>
<comment type="subcellular location">
    <subcellularLocation>
        <location evidence="1 8">Cell outer membrane</location>
        <topology evidence="1 8">Multi-pass membrane protein</topology>
    </subcellularLocation>
</comment>
<dbReference type="Gene3D" id="2.170.130.10">
    <property type="entry name" value="TonB-dependent receptor, plug domain"/>
    <property type="match status" value="1"/>
</dbReference>
<evidence type="ECO:0000256" key="4">
    <source>
        <dbReference type="ARBA" id="ARBA00022692"/>
    </source>
</evidence>
<keyword evidence="5 9" id="KW-0798">TonB box</keyword>
<evidence type="ECO:0000259" key="11">
    <source>
        <dbReference type="Pfam" id="PF07715"/>
    </source>
</evidence>
<evidence type="ECO:0000313" key="12">
    <source>
        <dbReference type="EMBL" id="NJC17785.1"/>
    </source>
</evidence>
<dbReference type="InterPro" id="IPR037066">
    <property type="entry name" value="Plug_dom_sf"/>
</dbReference>
<dbReference type="InterPro" id="IPR023996">
    <property type="entry name" value="TonB-dep_OMP_SusC/RagA"/>
</dbReference>
<reference evidence="12 13" key="1">
    <citation type="submission" date="2020-03" db="EMBL/GenBank/DDBJ databases">
        <title>Genomic Encyclopedia of Type Strains, Phase IV (KMG-IV): sequencing the most valuable type-strain genomes for metagenomic binning, comparative biology and taxonomic classification.</title>
        <authorList>
            <person name="Goeker M."/>
        </authorList>
    </citation>
    <scope>NUCLEOTIDE SEQUENCE [LARGE SCALE GENOMIC DNA]</scope>
    <source>
        <strain evidence="12 13">DSM 105722</strain>
    </source>
</reference>
<evidence type="ECO:0000256" key="6">
    <source>
        <dbReference type="ARBA" id="ARBA00023136"/>
    </source>
</evidence>
<proteinExistence type="inferred from homology"/>
<dbReference type="Gene3D" id="2.60.40.1120">
    <property type="entry name" value="Carboxypeptidase-like, regulatory domain"/>
    <property type="match status" value="1"/>
</dbReference>
<dbReference type="PROSITE" id="PS00018">
    <property type="entry name" value="EF_HAND_1"/>
    <property type="match status" value="1"/>
</dbReference>
<dbReference type="Proteomes" id="UP000576368">
    <property type="component" value="Unassembled WGS sequence"/>
</dbReference>
<dbReference type="InterPro" id="IPR018247">
    <property type="entry name" value="EF_Hand_1_Ca_BS"/>
</dbReference>
<dbReference type="NCBIfam" id="TIGR04057">
    <property type="entry name" value="SusC_RagA_signa"/>
    <property type="match status" value="1"/>
</dbReference>
<dbReference type="InterPro" id="IPR012910">
    <property type="entry name" value="Plug_dom"/>
</dbReference>
<dbReference type="InterPro" id="IPR039426">
    <property type="entry name" value="TonB-dep_rcpt-like"/>
</dbReference>
<dbReference type="Pfam" id="PF13715">
    <property type="entry name" value="CarbopepD_reg_2"/>
    <property type="match status" value="1"/>
</dbReference>
<dbReference type="InterPro" id="IPR008969">
    <property type="entry name" value="CarboxyPept-like_regulatory"/>
</dbReference>
<organism evidence="12 13">
    <name type="scientific">Butyricimonas paravirosa</name>
    <dbReference type="NCBI Taxonomy" id="1472417"/>
    <lineage>
        <taxon>Bacteria</taxon>
        <taxon>Pseudomonadati</taxon>
        <taxon>Bacteroidota</taxon>
        <taxon>Bacteroidia</taxon>
        <taxon>Bacteroidales</taxon>
        <taxon>Odoribacteraceae</taxon>
        <taxon>Butyricimonas</taxon>
    </lineage>
</organism>
<sequence>MEKNRTMQQNACRLLCPSILVSARVLLILLFCGLSVAWNPLFAQDRKVTLHVKEVPLGEVVKELKKQTGKDFLFSNREVNVSRNVSVSISNMTLKEVLPLVFGKDYRFEIEENVVIVRPFVAVTGDGQRSGFVVTGVVTDVKKQLLPGVTVKVANTTVGTATNNAGQFVLRLPITKGSLEFSFVGFKSQTINFTENTKDTIRVVLQEDVTGLEEVQVIAYGSQKKRTLVSAVSSVKADDIKELPTHSLENLLQGHMAGVEVNNISGSPGGGGSIVAIRGYNSFFAGDGASSGSEGQDRAYGTPLYVIDGVPMQAFTSPITGTNTLSDLDPSMIESIEVLKDAASAAIYGSRAGNGVILITTKKGRSGQARFTANVSYSASWLPETPKQSGGQLERLYNIQGLRNTVTPYQAKDGTWKIPASYEEVYRFGTSDTNQPEYDWFWGTASAANSSLILQDSLNAFFNNSTDWWRYAYRTASVYNANIQASGGNDKMNYMIGAGYYKEEGIMHNSDYQRINVLTNISVTPTKRLTLDNQISLSYTDRSRGQNSGGAKIEAMSVNPMIESSLTPGEMYIKSEMGESINSVSQKDHGYSARYNLVMDYEIIRNLHLRLSGGVDYSQQNENTFTPSTLDKYKHWSSSTGSIGRNISLLNENLLKYSFSVKQTHNFDILLGLSFQKDQFYLNSGGAENGPNDYVHYVDGKWGDSNGLNNGASSTSENAVYQSAFSYASDFTEERMNSYFGRLTYNYKEKYMFETTLRRDGSSVFGEKVRWATFPSFAAGWAFSEESFMDQFYWLSFGKVRASWGKSGQKFSQPYLAHGLMQSSSNTFFGVAGVEPDTQGGTINRKLTWEETSQYDVGLDMSLFDYRFKFTLDYYYRYTKGQLNQAELPGDVYFHNFQWQNALGVTNSGIELELTADILRTTPVTWRMKFNFSRNWNRFKKSADGYDYEKNVLGKPLYRIRVYKTDGFYDTMEEVPVYYTGSTGMPKPLNTGNNGIFFPGTRKILDLNGDGVITNADMYYAESPLPIGHGGFINEIAWRQFDLNIFFTYSLGRHIINAYKYTYSSVNTTAGPLMGDVRKFDTWTEADGQNHTFPRLQKYSVLNYQTTGLYDTNLEKVNMLRLKQLTLGYNLHEQLAKKIGLSSARVFLSMENLFLLTNYSGLDPEIVSIFDGLDTMGSYPLPRKFTIGLTVNF</sequence>
<dbReference type="GeneID" id="86892615"/>
<dbReference type="EMBL" id="JAATLI010000004">
    <property type="protein sequence ID" value="NJC17785.1"/>
    <property type="molecule type" value="Genomic_DNA"/>
</dbReference>
<evidence type="ECO:0000256" key="5">
    <source>
        <dbReference type="ARBA" id="ARBA00023077"/>
    </source>
</evidence>
<dbReference type="SUPFAM" id="SSF49464">
    <property type="entry name" value="Carboxypeptidase regulatory domain-like"/>
    <property type="match status" value="1"/>
</dbReference>
<keyword evidence="7 8" id="KW-0998">Cell outer membrane</keyword>
<comment type="similarity">
    <text evidence="8 9">Belongs to the TonB-dependent receptor family.</text>
</comment>
<keyword evidence="6 8" id="KW-0472">Membrane</keyword>
<evidence type="ECO:0000256" key="9">
    <source>
        <dbReference type="RuleBase" id="RU003357"/>
    </source>
</evidence>
<evidence type="ECO:0000256" key="3">
    <source>
        <dbReference type="ARBA" id="ARBA00022452"/>
    </source>
</evidence>
<dbReference type="InterPro" id="IPR023997">
    <property type="entry name" value="TonB-dep_OMP_SusC/RagA_CS"/>
</dbReference>
<dbReference type="NCBIfam" id="TIGR04056">
    <property type="entry name" value="OMP_RagA_SusC"/>
    <property type="match status" value="1"/>
</dbReference>
<evidence type="ECO:0000313" key="13">
    <source>
        <dbReference type="Proteomes" id="UP000576368"/>
    </source>
</evidence>
<dbReference type="RefSeq" id="WP_229782394.1">
    <property type="nucleotide sequence ID" value="NZ_BMPA01000004.1"/>
</dbReference>
<keyword evidence="4 8" id="KW-0812">Transmembrane</keyword>